<dbReference type="Proteomes" id="UP000829563">
    <property type="component" value="Segment"/>
</dbReference>
<reference evidence="1 2" key="1">
    <citation type="submission" date="2021-12" db="EMBL/GenBank/DDBJ databases">
        <authorList>
            <person name="Alrafaie A.M."/>
            <person name="Stafford G.P."/>
        </authorList>
    </citation>
    <scope>NUCLEOTIDE SEQUENCE [LARGE SCALE GENOMIC DNA]</scope>
</reference>
<evidence type="ECO:0000313" key="2">
    <source>
        <dbReference type="Proteomes" id="UP000829563"/>
    </source>
</evidence>
<protein>
    <submittedName>
        <fullName evidence="1">Uncharacterized protein</fullName>
    </submittedName>
</protein>
<proteinExistence type="predicted"/>
<keyword evidence="2" id="KW-1185">Reference proteome</keyword>
<organism evidence="1 2">
    <name type="scientific">Enterococcus phage phiSHEF13</name>
    <dbReference type="NCBI Taxonomy" id="2918648"/>
    <lineage>
        <taxon>Viruses</taxon>
        <taxon>Duplodnaviria</taxon>
        <taxon>Heunggongvirae</taxon>
        <taxon>Uroviricota</taxon>
        <taxon>Caudoviricetes</taxon>
        <taxon>Herelleviridae</taxon>
        <taxon>Brockvirinae</taxon>
        <taxon>Schiekvirus</taxon>
        <taxon>Schiekvirus Shef13</taxon>
    </lineage>
</organism>
<sequence>MKAKELAEILLLTPEAEVEVSIVKYVEKSFQDSGYKRGASQKVTDVNLDIKNNIVRIDGGREL</sequence>
<name>A0AAE9JWA2_9CAUD</name>
<evidence type="ECO:0000313" key="1">
    <source>
        <dbReference type="EMBL" id="UMO76740.1"/>
    </source>
</evidence>
<accession>A0AAE9JWA2</accession>
<dbReference type="EMBL" id="OL799258">
    <property type="protein sequence ID" value="UMO76740.1"/>
    <property type="molecule type" value="Genomic_DNA"/>
</dbReference>